<reference evidence="2 3" key="1">
    <citation type="journal article" date="2013" name="Genome Announc.">
        <title>Draft Genome Sequence of Cesiribacter andamanensis Strain AMV16T, Isolated from a Soil Sample from a Mud Volcano in the Andaman Islands, India.</title>
        <authorList>
            <person name="Shivaji S."/>
            <person name="Ara S."/>
            <person name="Begum Z."/>
            <person name="Srinivas T.N."/>
            <person name="Singh A."/>
            <person name="Kumar Pinnaka A."/>
        </authorList>
    </citation>
    <scope>NUCLEOTIDE SEQUENCE [LARGE SCALE GENOMIC DNA]</scope>
    <source>
        <strain evidence="2 3">AMV16</strain>
    </source>
</reference>
<dbReference type="RefSeq" id="WP_009197625.1">
    <property type="nucleotide sequence ID" value="NZ_AODQ01000229.1"/>
</dbReference>
<proteinExistence type="predicted"/>
<feature type="transmembrane region" description="Helical" evidence="1">
    <location>
        <begin position="101"/>
        <end position="118"/>
    </location>
</feature>
<feature type="transmembrane region" description="Helical" evidence="1">
    <location>
        <begin position="138"/>
        <end position="158"/>
    </location>
</feature>
<evidence type="ECO:0000313" key="2">
    <source>
        <dbReference type="EMBL" id="EMR00630.1"/>
    </source>
</evidence>
<organism evidence="2 3">
    <name type="scientific">Cesiribacter andamanensis AMV16</name>
    <dbReference type="NCBI Taxonomy" id="1279009"/>
    <lineage>
        <taxon>Bacteria</taxon>
        <taxon>Pseudomonadati</taxon>
        <taxon>Bacteroidota</taxon>
        <taxon>Cytophagia</taxon>
        <taxon>Cytophagales</taxon>
        <taxon>Cesiribacteraceae</taxon>
        <taxon>Cesiribacter</taxon>
    </lineage>
</organism>
<dbReference type="STRING" id="1279009.ADICEAN_04254"/>
<keyword evidence="1" id="KW-1133">Transmembrane helix</keyword>
<protein>
    <submittedName>
        <fullName evidence="2">ZIP Zinc transporter</fullName>
    </submittedName>
</protein>
<dbReference type="Proteomes" id="UP000011910">
    <property type="component" value="Unassembled WGS sequence"/>
</dbReference>
<feature type="transmembrane region" description="Helical" evidence="1">
    <location>
        <begin position="165"/>
        <end position="188"/>
    </location>
</feature>
<gene>
    <name evidence="2" type="ORF">ADICEAN_04254</name>
</gene>
<dbReference type="eggNOG" id="COG0428">
    <property type="taxonomic scope" value="Bacteria"/>
</dbReference>
<evidence type="ECO:0000256" key="1">
    <source>
        <dbReference type="SAM" id="Phobius"/>
    </source>
</evidence>
<dbReference type="PANTHER" id="PTHR11040:SF44">
    <property type="entry name" value="PROTEIN ZNTC-RELATED"/>
    <property type="match status" value="1"/>
</dbReference>
<keyword evidence="1" id="KW-0472">Membrane</keyword>
<dbReference type="GO" id="GO:0005385">
    <property type="term" value="F:zinc ion transmembrane transporter activity"/>
    <property type="evidence" value="ECO:0007669"/>
    <property type="project" value="TreeGrafter"/>
</dbReference>
<accession>M7NFM4</accession>
<dbReference type="AlphaFoldDB" id="M7NFM4"/>
<dbReference type="EMBL" id="AODQ01000229">
    <property type="protein sequence ID" value="EMR00630.1"/>
    <property type="molecule type" value="Genomic_DNA"/>
</dbReference>
<feature type="transmembrane region" description="Helical" evidence="1">
    <location>
        <begin position="32"/>
        <end position="51"/>
    </location>
</feature>
<dbReference type="GO" id="GO:0016020">
    <property type="term" value="C:membrane"/>
    <property type="evidence" value="ECO:0007669"/>
    <property type="project" value="TreeGrafter"/>
</dbReference>
<sequence>MLNYSLILFITAMLGGLAVLWVPVLKERVYKLLLVFAGSYLFAITVVHLMPELMSHATNSSRVGMLVLAGFFLQLFLEYLSGGIEHGHLHGAGSNHHHHHGAFTPLTLLLALCLHAFLEGTLLIHPSGQGHPHQTDTLLAGIVLHKAPAAFALMSVLLHQLGRRWLALLFLGIFALASPAGLVFSELIQTDGEGLQLMSQWIYPLVAG</sequence>
<dbReference type="OrthoDB" id="654481at2"/>
<name>M7NFM4_9BACT</name>
<keyword evidence="3" id="KW-1185">Reference proteome</keyword>
<dbReference type="PANTHER" id="PTHR11040">
    <property type="entry name" value="ZINC/IRON TRANSPORTER"/>
    <property type="match status" value="1"/>
</dbReference>
<feature type="transmembrane region" description="Helical" evidence="1">
    <location>
        <begin position="63"/>
        <end position="80"/>
    </location>
</feature>
<evidence type="ECO:0000313" key="3">
    <source>
        <dbReference type="Proteomes" id="UP000011910"/>
    </source>
</evidence>
<feature type="transmembrane region" description="Helical" evidence="1">
    <location>
        <begin position="6"/>
        <end position="25"/>
    </location>
</feature>
<dbReference type="PATRIC" id="fig|1279009.4.peg.4270"/>
<keyword evidence="1" id="KW-0812">Transmembrane</keyword>
<comment type="caution">
    <text evidence="2">The sequence shown here is derived from an EMBL/GenBank/DDBJ whole genome shotgun (WGS) entry which is preliminary data.</text>
</comment>